<dbReference type="VEuPathDB" id="VectorBase:GPAI019403"/>
<reference evidence="2" key="1">
    <citation type="submission" date="2014-03" db="EMBL/GenBank/DDBJ databases">
        <authorList>
            <person name="Aksoy S."/>
            <person name="Warren W."/>
            <person name="Wilson R.K."/>
        </authorList>
    </citation>
    <scope>NUCLEOTIDE SEQUENCE [LARGE SCALE GENOMIC DNA]</scope>
    <source>
        <strain evidence="2">IAEA</strain>
    </source>
</reference>
<dbReference type="EnsemblMetazoa" id="GPAI019403-RA">
    <property type="protein sequence ID" value="GPAI019403-PA"/>
    <property type="gene ID" value="GPAI019403"/>
</dbReference>
<proteinExistence type="predicted"/>
<evidence type="ECO:0000313" key="2">
    <source>
        <dbReference type="Proteomes" id="UP000092445"/>
    </source>
</evidence>
<reference evidence="1" key="2">
    <citation type="submission" date="2020-05" db="UniProtKB">
        <authorList>
            <consortium name="EnsemblMetazoa"/>
        </authorList>
    </citation>
    <scope>IDENTIFICATION</scope>
    <source>
        <strain evidence="1">IAEA</strain>
    </source>
</reference>
<name>A0A1A9ZMN7_GLOPL</name>
<evidence type="ECO:0000313" key="1">
    <source>
        <dbReference type="EnsemblMetazoa" id="GPAI019403-PA"/>
    </source>
</evidence>
<dbReference type="Proteomes" id="UP000092445">
    <property type="component" value="Unassembled WGS sequence"/>
</dbReference>
<keyword evidence="2" id="KW-1185">Reference proteome</keyword>
<dbReference type="AlphaFoldDB" id="A0A1A9ZMN7"/>
<organism evidence="1 2">
    <name type="scientific">Glossina pallidipes</name>
    <name type="common">Tsetse fly</name>
    <dbReference type="NCBI Taxonomy" id="7398"/>
    <lineage>
        <taxon>Eukaryota</taxon>
        <taxon>Metazoa</taxon>
        <taxon>Ecdysozoa</taxon>
        <taxon>Arthropoda</taxon>
        <taxon>Hexapoda</taxon>
        <taxon>Insecta</taxon>
        <taxon>Pterygota</taxon>
        <taxon>Neoptera</taxon>
        <taxon>Endopterygota</taxon>
        <taxon>Diptera</taxon>
        <taxon>Brachycera</taxon>
        <taxon>Muscomorpha</taxon>
        <taxon>Hippoboscoidea</taxon>
        <taxon>Glossinidae</taxon>
        <taxon>Glossina</taxon>
    </lineage>
</organism>
<sequence length="126" mass="14943">MQIYFSDIFCALCKFKYQLNITHLSGVVEYQTFTDIDEVSYYSTLKFLSSKKKKKEREAKNVAVTAKNKAERVFENTFGEQYDFKLRVRNSIYKLYHRQDYNDLLRQSANNVEISNIEDSLAESDY</sequence>
<accession>A0A1A9ZMN7</accession>
<protein>
    <submittedName>
        <fullName evidence="1">Uncharacterized protein</fullName>
    </submittedName>
</protein>